<name>A0A9J7N8Z3_BRAFL</name>
<dbReference type="InterPro" id="IPR052477">
    <property type="entry name" value="Orphan_GPCR1"/>
</dbReference>
<dbReference type="InterPro" id="IPR000276">
    <property type="entry name" value="GPCR_Rhodpsn"/>
</dbReference>
<evidence type="ECO:0000256" key="4">
    <source>
        <dbReference type="ARBA" id="ARBA00022989"/>
    </source>
</evidence>
<keyword evidence="12" id="KW-1185">Reference proteome</keyword>
<dbReference type="KEGG" id="bfo:118429241"/>
<accession>A0A9J7N8Z3</accession>
<gene>
    <name evidence="13" type="primary">LOC118429241</name>
</gene>
<dbReference type="CDD" id="cd14978">
    <property type="entry name" value="7tmA_FMRFamide_R-like"/>
    <property type="match status" value="1"/>
</dbReference>
<organism evidence="12 13">
    <name type="scientific">Branchiostoma floridae</name>
    <name type="common">Florida lancelet</name>
    <name type="synonym">Amphioxus</name>
    <dbReference type="NCBI Taxonomy" id="7739"/>
    <lineage>
        <taxon>Eukaryota</taxon>
        <taxon>Metazoa</taxon>
        <taxon>Chordata</taxon>
        <taxon>Cephalochordata</taxon>
        <taxon>Leptocardii</taxon>
        <taxon>Amphioxiformes</taxon>
        <taxon>Branchiostomatidae</taxon>
        <taxon>Branchiostoma</taxon>
    </lineage>
</organism>
<reference evidence="12" key="1">
    <citation type="journal article" date="2020" name="Nat. Ecol. Evol.">
        <title>Deeply conserved synteny resolves early events in vertebrate evolution.</title>
        <authorList>
            <person name="Simakov O."/>
            <person name="Marletaz F."/>
            <person name="Yue J.X."/>
            <person name="O'Connell B."/>
            <person name="Jenkins J."/>
            <person name="Brandt A."/>
            <person name="Calef R."/>
            <person name="Tung C.H."/>
            <person name="Huang T.K."/>
            <person name="Schmutz J."/>
            <person name="Satoh N."/>
            <person name="Yu J.K."/>
            <person name="Putnam N.H."/>
            <person name="Green R.E."/>
            <person name="Rokhsar D.S."/>
        </authorList>
    </citation>
    <scope>NUCLEOTIDE SEQUENCE [LARGE SCALE GENOMIC DNA]</scope>
    <source>
        <strain evidence="12">S238N-H82</strain>
    </source>
</reference>
<evidence type="ECO:0000256" key="7">
    <source>
        <dbReference type="ARBA" id="ARBA00023170"/>
    </source>
</evidence>
<keyword evidence="7 13" id="KW-0675">Receptor</keyword>
<reference evidence="13" key="2">
    <citation type="submission" date="2025-08" db="UniProtKB">
        <authorList>
            <consortium name="RefSeq"/>
        </authorList>
    </citation>
    <scope>IDENTIFICATION</scope>
    <source>
        <strain evidence="13">S238N-H82</strain>
        <tissue evidence="13">Testes</tissue>
    </source>
</reference>
<feature type="transmembrane region" description="Helical" evidence="10">
    <location>
        <begin position="180"/>
        <end position="203"/>
    </location>
</feature>
<proteinExistence type="predicted"/>
<evidence type="ECO:0000256" key="5">
    <source>
        <dbReference type="ARBA" id="ARBA00023040"/>
    </source>
</evidence>
<evidence type="ECO:0000256" key="10">
    <source>
        <dbReference type="SAM" id="Phobius"/>
    </source>
</evidence>
<dbReference type="RefSeq" id="XP_035695601.1">
    <property type="nucleotide sequence ID" value="XM_035839708.1"/>
</dbReference>
<comment type="subcellular location">
    <subcellularLocation>
        <location evidence="1">Cell membrane</location>
        <topology evidence="1">Multi-pass membrane protein</topology>
    </subcellularLocation>
</comment>
<evidence type="ECO:0000313" key="13">
    <source>
        <dbReference type="RefSeq" id="XP_035695601.1"/>
    </source>
</evidence>
<feature type="transmembrane region" description="Helical" evidence="10">
    <location>
        <begin position="322"/>
        <end position="345"/>
    </location>
</feature>
<dbReference type="AlphaFoldDB" id="A0A9J7N8Z3"/>
<dbReference type="OMA" id="WAPRTIM"/>
<feature type="transmembrane region" description="Helical" evidence="10">
    <location>
        <begin position="130"/>
        <end position="148"/>
    </location>
</feature>
<sequence>MDPLHIANHVYYTVLAAFGLPANILSIWILVQRRKQPGERKSTSSLYLSALAIADSLVLTFIVIIERVVHSLILGSRVSFGLFCPWLIWLDYGAHNASIWIIVAYTTERFIAVHYPIWRHRVCKPSTAKANIAVVFALSYLFTLPHFFSEEPKTFVSGNATFFVCDLREDISAEYRLTLIWGQSTLSFFLPFVFIIVQNGMIIHRLRGLRRVQTSVTMCGNNGLKHSGPAVERDDNSEASNSRRAQNIMPCEALPSQPLRESPRLEPTQGTRPRSDTDIETQERPRLLTTGSVANPRQARAKVSTITNIQLRPSTRISNKPVYILLAISSVFVLLWTPRLVYLLILRVNNIDRHGDLSWRLGSDISNMLGLLNSSINIFLYCFVDKRFRGDLMRILTCGRRQSAPVAANMLRNDTLCGDSIAPKH</sequence>
<feature type="transmembrane region" description="Helical" evidence="10">
    <location>
        <begin position="365"/>
        <end position="384"/>
    </location>
</feature>
<feature type="transmembrane region" description="Helical" evidence="10">
    <location>
        <begin position="12"/>
        <end position="31"/>
    </location>
</feature>
<protein>
    <submittedName>
        <fullName evidence="13">Probable G-protein coupled receptor 139</fullName>
    </submittedName>
</protein>
<dbReference type="GeneID" id="118429241"/>
<evidence type="ECO:0000256" key="8">
    <source>
        <dbReference type="ARBA" id="ARBA00023224"/>
    </source>
</evidence>
<evidence type="ECO:0000259" key="11">
    <source>
        <dbReference type="PROSITE" id="PS50262"/>
    </source>
</evidence>
<dbReference type="Pfam" id="PF00001">
    <property type="entry name" value="7tm_1"/>
    <property type="match status" value="1"/>
</dbReference>
<feature type="compositionally biased region" description="Basic and acidic residues" evidence="9">
    <location>
        <begin position="273"/>
        <end position="286"/>
    </location>
</feature>
<keyword evidence="4 10" id="KW-1133">Transmembrane helix</keyword>
<evidence type="ECO:0000256" key="2">
    <source>
        <dbReference type="ARBA" id="ARBA00022475"/>
    </source>
</evidence>
<dbReference type="InterPro" id="IPR017452">
    <property type="entry name" value="GPCR_Rhodpsn_7TM"/>
</dbReference>
<keyword evidence="5" id="KW-0297">G-protein coupled receptor</keyword>
<evidence type="ECO:0000313" key="12">
    <source>
        <dbReference type="Proteomes" id="UP000001554"/>
    </source>
</evidence>
<dbReference type="Gene3D" id="1.20.1070.10">
    <property type="entry name" value="Rhodopsin 7-helix transmembrane proteins"/>
    <property type="match status" value="1"/>
</dbReference>
<feature type="region of interest" description="Disordered" evidence="9">
    <location>
        <begin position="223"/>
        <end position="293"/>
    </location>
</feature>
<dbReference type="PROSITE" id="PS50262">
    <property type="entry name" value="G_PROTEIN_RECEP_F1_2"/>
    <property type="match status" value="1"/>
</dbReference>
<dbReference type="PRINTS" id="PR00237">
    <property type="entry name" value="GPCRRHODOPSN"/>
</dbReference>
<evidence type="ECO:0000256" key="9">
    <source>
        <dbReference type="SAM" id="MobiDB-lite"/>
    </source>
</evidence>
<dbReference type="GO" id="GO:0005886">
    <property type="term" value="C:plasma membrane"/>
    <property type="evidence" value="ECO:0007669"/>
    <property type="project" value="UniProtKB-SubCell"/>
</dbReference>
<evidence type="ECO:0000256" key="3">
    <source>
        <dbReference type="ARBA" id="ARBA00022692"/>
    </source>
</evidence>
<dbReference type="PANTHER" id="PTHR46272:SF2">
    <property type="entry name" value="OCTOPAMINE RECEPTOR-LIKE"/>
    <property type="match status" value="1"/>
</dbReference>
<dbReference type="OrthoDB" id="10040416at2759"/>
<dbReference type="GO" id="GO:0004930">
    <property type="term" value="F:G protein-coupled receptor activity"/>
    <property type="evidence" value="ECO:0007669"/>
    <property type="project" value="UniProtKB-KW"/>
</dbReference>
<keyword evidence="3 10" id="KW-0812">Transmembrane</keyword>
<evidence type="ECO:0000256" key="6">
    <source>
        <dbReference type="ARBA" id="ARBA00023136"/>
    </source>
</evidence>
<keyword evidence="6 10" id="KW-0472">Membrane</keyword>
<dbReference type="Proteomes" id="UP000001554">
    <property type="component" value="Chromosome 13"/>
</dbReference>
<keyword evidence="8" id="KW-0807">Transducer</keyword>
<feature type="domain" description="G-protein coupled receptors family 1 profile" evidence="11">
    <location>
        <begin position="22"/>
        <end position="381"/>
    </location>
</feature>
<dbReference type="PANTHER" id="PTHR46272">
    <property type="entry name" value="G_PROTEIN_RECEP_F1_2 DOMAIN-CONTAINING PROTEIN"/>
    <property type="match status" value="1"/>
</dbReference>
<feature type="transmembrane region" description="Helical" evidence="10">
    <location>
        <begin position="46"/>
        <end position="65"/>
    </location>
</feature>
<dbReference type="SUPFAM" id="SSF81321">
    <property type="entry name" value="Family A G protein-coupled receptor-like"/>
    <property type="match status" value="1"/>
</dbReference>
<keyword evidence="2" id="KW-1003">Cell membrane</keyword>
<evidence type="ECO:0000256" key="1">
    <source>
        <dbReference type="ARBA" id="ARBA00004651"/>
    </source>
</evidence>